<comment type="subcellular location">
    <subcellularLocation>
        <location evidence="15">Cell membrane</location>
        <topology evidence="15">Multi-pass membrane protein</topology>
        <orientation evidence="15">Cytoplasmic side</orientation>
    </subcellularLocation>
    <subcellularLocation>
        <location evidence="1">Membrane</location>
    </subcellularLocation>
</comment>
<keyword evidence="20" id="KW-1185">Reference proteome</keyword>
<dbReference type="InterPro" id="IPR003593">
    <property type="entry name" value="AAA+_ATPase"/>
</dbReference>
<evidence type="ECO:0000256" key="2">
    <source>
        <dbReference type="ARBA" id="ARBA00010044"/>
    </source>
</evidence>
<reference evidence="19" key="1">
    <citation type="journal article" date="2018" name="Environ. Microbiol.">
        <title>Sporulation capability and amylosome conservation among diverse human colonic and rumen isolates of the keystone starch-degrader Ruminococcus bromii.</title>
        <authorList>
            <person name="Mukhopadhya I."/>
            <person name="Morais S."/>
            <person name="Laverde-Gomez J."/>
            <person name="Sheridan P.O."/>
            <person name="Walker A.W."/>
            <person name="Kelly W."/>
            <person name="Klieve A.V."/>
            <person name="Ouwerkerk D."/>
            <person name="Duncan S.H."/>
            <person name="Louis P."/>
            <person name="Koropatkin N."/>
            <person name="Cockburn D."/>
            <person name="Kibler R."/>
            <person name="Cooper P.J."/>
            <person name="Sandoval C."/>
            <person name="Crost E."/>
            <person name="Juge N."/>
            <person name="Bayer E.A."/>
            <person name="Flint H.J."/>
        </authorList>
    </citation>
    <scope>NUCLEOTIDE SEQUENCE [LARGE SCALE GENOMIC DNA]</scope>
    <source>
        <strain evidence="19">ATCC 27255</strain>
    </source>
</reference>
<dbReference type="InterPro" id="IPR027417">
    <property type="entry name" value="P-loop_NTPase"/>
</dbReference>
<dbReference type="Gene3D" id="3.40.50.300">
    <property type="entry name" value="P-loop containing nucleotide triphosphate hydrolases"/>
    <property type="match status" value="1"/>
</dbReference>
<keyword evidence="10 15" id="KW-0067">ATP-binding</keyword>
<dbReference type="SUPFAM" id="SSF140990">
    <property type="entry name" value="FtsH protease domain-like"/>
    <property type="match status" value="1"/>
</dbReference>
<evidence type="ECO:0000256" key="16">
    <source>
        <dbReference type="RuleBase" id="RU003651"/>
    </source>
</evidence>
<comment type="caution">
    <text evidence="19">The sequence shown here is derived from an EMBL/GenBank/DDBJ whole genome shotgun (WGS) entry which is preliminary data.</text>
</comment>
<feature type="region of interest" description="Disordered" evidence="17">
    <location>
        <begin position="641"/>
        <end position="671"/>
    </location>
</feature>
<keyword evidence="3 15" id="KW-1003">Cell membrane</keyword>
<name>A0A2N0UUD8_9FIRM</name>
<keyword evidence="8 15" id="KW-0378">Hydrolase</keyword>
<dbReference type="PROSITE" id="PS00674">
    <property type="entry name" value="AAA"/>
    <property type="match status" value="1"/>
</dbReference>
<dbReference type="Pfam" id="PF17862">
    <property type="entry name" value="AAA_lid_3"/>
    <property type="match status" value="1"/>
</dbReference>
<dbReference type="EC" id="3.4.24.-" evidence="15"/>
<dbReference type="SUPFAM" id="SSF52540">
    <property type="entry name" value="P-loop containing nucleoside triphosphate hydrolases"/>
    <property type="match status" value="1"/>
</dbReference>
<feature type="domain" description="AAA+ ATPase" evidence="18">
    <location>
        <begin position="232"/>
        <end position="371"/>
    </location>
</feature>
<dbReference type="Proteomes" id="UP000233425">
    <property type="component" value="Unassembled WGS sequence"/>
</dbReference>
<dbReference type="Pfam" id="PF00004">
    <property type="entry name" value="AAA"/>
    <property type="match status" value="1"/>
</dbReference>
<feature type="binding site" evidence="15">
    <location>
        <position position="462"/>
    </location>
    <ligand>
        <name>Zn(2+)</name>
        <dbReference type="ChEBI" id="CHEBI:29105"/>
        <note>catalytic</note>
    </ligand>
</feature>
<dbReference type="Gene3D" id="1.10.8.60">
    <property type="match status" value="1"/>
</dbReference>
<comment type="similarity">
    <text evidence="14 15">In the central section; belongs to the AAA ATPase family.</text>
</comment>
<evidence type="ECO:0000256" key="5">
    <source>
        <dbReference type="ARBA" id="ARBA00022692"/>
    </source>
</evidence>
<keyword evidence="4 15" id="KW-0645">Protease</keyword>
<dbReference type="HAMAP" id="MF_01458">
    <property type="entry name" value="FtsH"/>
    <property type="match status" value="1"/>
</dbReference>
<dbReference type="AlphaFoldDB" id="A0A2N0UUD8"/>
<feature type="active site" evidence="15">
    <location>
        <position position="463"/>
    </location>
</feature>
<dbReference type="InterPro" id="IPR000642">
    <property type="entry name" value="Peptidase_M41"/>
</dbReference>
<keyword evidence="9 15" id="KW-0862">Zinc</keyword>
<evidence type="ECO:0000256" key="15">
    <source>
        <dbReference type="HAMAP-Rule" id="MF_01458"/>
    </source>
</evidence>
<dbReference type="InterPro" id="IPR003960">
    <property type="entry name" value="ATPase_AAA_CS"/>
</dbReference>
<dbReference type="FunFam" id="1.20.58.760:FF:000001">
    <property type="entry name" value="ATP-dependent zinc metalloprotease FtsH"/>
    <property type="match status" value="1"/>
</dbReference>
<evidence type="ECO:0000256" key="4">
    <source>
        <dbReference type="ARBA" id="ARBA00022670"/>
    </source>
</evidence>
<dbReference type="PANTHER" id="PTHR23076">
    <property type="entry name" value="METALLOPROTEASE M41 FTSH"/>
    <property type="match status" value="1"/>
</dbReference>
<evidence type="ECO:0000256" key="7">
    <source>
        <dbReference type="ARBA" id="ARBA00022741"/>
    </source>
</evidence>
<dbReference type="InterPro" id="IPR037219">
    <property type="entry name" value="Peptidase_M41-like"/>
</dbReference>
<evidence type="ECO:0000256" key="17">
    <source>
        <dbReference type="SAM" id="MobiDB-lite"/>
    </source>
</evidence>
<feature type="region of interest" description="Disordered" evidence="17">
    <location>
        <begin position="73"/>
        <end position="104"/>
    </location>
</feature>
<dbReference type="InterPro" id="IPR041569">
    <property type="entry name" value="AAA_lid_3"/>
</dbReference>
<evidence type="ECO:0000256" key="14">
    <source>
        <dbReference type="ARBA" id="ARBA00061570"/>
    </source>
</evidence>
<accession>A0A2N0UUD8</accession>
<keyword evidence="11 15" id="KW-1133">Transmembrane helix</keyword>
<comment type="similarity">
    <text evidence="16">Belongs to the AAA ATPase family.</text>
</comment>
<dbReference type="GO" id="GO:0030163">
    <property type="term" value="P:protein catabolic process"/>
    <property type="evidence" value="ECO:0007669"/>
    <property type="project" value="UniProtKB-UniRule"/>
</dbReference>
<keyword evidence="5 15" id="KW-0812">Transmembrane</keyword>
<evidence type="ECO:0000256" key="8">
    <source>
        <dbReference type="ARBA" id="ARBA00022801"/>
    </source>
</evidence>
<feature type="binding site" evidence="15">
    <location>
        <position position="466"/>
    </location>
    <ligand>
        <name>Zn(2+)</name>
        <dbReference type="ChEBI" id="CHEBI:29105"/>
        <note>catalytic</note>
    </ligand>
</feature>
<dbReference type="GO" id="GO:0008270">
    <property type="term" value="F:zinc ion binding"/>
    <property type="evidence" value="ECO:0007669"/>
    <property type="project" value="UniProtKB-UniRule"/>
</dbReference>
<keyword evidence="13 15" id="KW-0472">Membrane</keyword>
<feature type="compositionally biased region" description="Basic and acidic residues" evidence="17">
    <location>
        <begin position="654"/>
        <end position="671"/>
    </location>
</feature>
<comment type="function">
    <text evidence="15">Acts as a processive, ATP-dependent zinc metallopeptidase for both cytoplasmic and membrane proteins. Plays a role in the quality control of integral membrane proteins.</text>
</comment>
<evidence type="ECO:0000256" key="1">
    <source>
        <dbReference type="ARBA" id="ARBA00004370"/>
    </source>
</evidence>
<dbReference type="FunFam" id="1.10.8.60:FF:000001">
    <property type="entry name" value="ATP-dependent zinc metalloprotease FtsH"/>
    <property type="match status" value="1"/>
</dbReference>
<dbReference type="GO" id="GO:0016887">
    <property type="term" value="F:ATP hydrolysis activity"/>
    <property type="evidence" value="ECO:0007669"/>
    <property type="project" value="UniProtKB-UniRule"/>
</dbReference>
<keyword evidence="12 15" id="KW-0482">Metalloprotease</keyword>
<dbReference type="FunFam" id="3.40.50.300:FF:000001">
    <property type="entry name" value="ATP-dependent zinc metalloprotease FtsH"/>
    <property type="match status" value="1"/>
</dbReference>
<evidence type="ECO:0000256" key="11">
    <source>
        <dbReference type="ARBA" id="ARBA00022989"/>
    </source>
</evidence>
<feature type="binding site" evidence="15">
    <location>
        <position position="538"/>
    </location>
    <ligand>
        <name>Zn(2+)</name>
        <dbReference type="ChEBI" id="CHEBI:29105"/>
        <note>catalytic</note>
    </ligand>
</feature>
<evidence type="ECO:0000256" key="3">
    <source>
        <dbReference type="ARBA" id="ARBA00022475"/>
    </source>
</evidence>
<gene>
    <name evidence="15 19" type="primary">ftsH</name>
    <name evidence="19" type="ORF">RBATCC27255_01033</name>
</gene>
<proteinExistence type="inferred from homology"/>
<dbReference type="GO" id="GO:0005886">
    <property type="term" value="C:plasma membrane"/>
    <property type="evidence" value="ECO:0007669"/>
    <property type="project" value="UniProtKB-SubCell"/>
</dbReference>
<feature type="transmembrane region" description="Helical" evidence="15">
    <location>
        <begin position="145"/>
        <end position="166"/>
    </location>
</feature>
<dbReference type="NCBIfam" id="TIGR01241">
    <property type="entry name" value="FtsH_fam"/>
    <property type="match status" value="1"/>
</dbReference>
<evidence type="ECO:0000256" key="12">
    <source>
        <dbReference type="ARBA" id="ARBA00023049"/>
    </source>
</evidence>
<evidence type="ECO:0000256" key="13">
    <source>
        <dbReference type="ARBA" id="ARBA00023136"/>
    </source>
</evidence>
<dbReference type="InterPro" id="IPR005936">
    <property type="entry name" value="FtsH"/>
</dbReference>
<keyword evidence="7 15" id="KW-0547">Nucleotide-binding</keyword>
<evidence type="ECO:0000313" key="19">
    <source>
        <dbReference type="EMBL" id="PKD30586.1"/>
    </source>
</evidence>
<dbReference type="CDD" id="cd19501">
    <property type="entry name" value="RecA-like_FtsH"/>
    <property type="match status" value="1"/>
</dbReference>
<dbReference type="SMART" id="SM00382">
    <property type="entry name" value="AAA"/>
    <property type="match status" value="1"/>
</dbReference>
<evidence type="ECO:0000256" key="6">
    <source>
        <dbReference type="ARBA" id="ARBA00022723"/>
    </source>
</evidence>
<dbReference type="Gene3D" id="1.20.58.760">
    <property type="entry name" value="Peptidase M41"/>
    <property type="match status" value="1"/>
</dbReference>
<dbReference type="EMBL" id="NNSR01000046">
    <property type="protein sequence ID" value="PKD30586.1"/>
    <property type="molecule type" value="Genomic_DNA"/>
</dbReference>
<evidence type="ECO:0000259" key="18">
    <source>
        <dbReference type="SMART" id="SM00382"/>
    </source>
</evidence>
<dbReference type="GO" id="GO:0006508">
    <property type="term" value="P:proteolysis"/>
    <property type="evidence" value="ECO:0007669"/>
    <property type="project" value="UniProtKB-KW"/>
</dbReference>
<dbReference type="Pfam" id="PF01434">
    <property type="entry name" value="Peptidase_M41"/>
    <property type="match status" value="1"/>
</dbReference>
<comment type="similarity">
    <text evidence="2 15">In the C-terminal section; belongs to the peptidase M41 family.</text>
</comment>
<evidence type="ECO:0000313" key="20">
    <source>
        <dbReference type="Proteomes" id="UP000233425"/>
    </source>
</evidence>
<sequence length="671" mass="73115">MDNKKKVRNLLLYLGIPILMIIITAAVLSSNKSNSPKTSELEQYFVQDMVDSFEIDYGTGSIDITLKEGLSPIKSSDSDKTSATTAVQSPTESKNSDSHSKKSKVVVRGQLADIQRFLDDIRPYYHPASNDEIPNNLARATDNSFLIEILPIIITTLILIVAWVFIMKKLGGGGLGGKEMSFGKAKIKNTNDEKRKTTFDDVAGADEEKEELAEVVEFLKAPEKYNKLGARIPKGVLLVGPPGTGKTLLARAVAGEAGVPFFSISGSDFVEMFVGVGASRVRDLFDQAKKNSPCIIFIDEIDAVGRQRGAGLGGGNDEREQTLNQLLVEMDGFGANEGVILIAATNRPDVLDPALMRPGRFDRQVVVSYPDVNGREAILKVHARKKPLAPDVNLKTIAKTTAGFTGADLENLLNEAALLAARKDKKAITMDEIKEATVKVVVGAEKKSKVMSEKEKKLTAYHEAGHAILFDKLETQDPVHEISIIPTGMAGGYTMPLPSEDKSYNSRRGMYEDIVVSLGGRVAEELIMDDISTGASNDIEKATKTARAMVTKYGMTKELGCVCYGTDNNSVFLGRDMGSRTQDYSEATAAKIDQLVLDMINKAYGDATKILSENMDKLHDIAKYLIKHEKMGSEDFTAVMNGTYKEPEEVEQETADKEPSAETKVDESTEG</sequence>
<feature type="binding site" evidence="15">
    <location>
        <begin position="240"/>
        <end position="247"/>
    </location>
    <ligand>
        <name>ATP</name>
        <dbReference type="ChEBI" id="CHEBI:30616"/>
    </ligand>
</feature>
<evidence type="ECO:0000256" key="10">
    <source>
        <dbReference type="ARBA" id="ARBA00022840"/>
    </source>
</evidence>
<comment type="subunit">
    <text evidence="15">Homohexamer.</text>
</comment>
<evidence type="ECO:0000256" key="9">
    <source>
        <dbReference type="ARBA" id="ARBA00022833"/>
    </source>
</evidence>
<comment type="cofactor">
    <cofactor evidence="15">
        <name>Zn(2+)</name>
        <dbReference type="ChEBI" id="CHEBI:29105"/>
    </cofactor>
    <text evidence="15">Binds 1 zinc ion per subunit.</text>
</comment>
<organism evidence="19 20">
    <name type="scientific">Ruminococcus bromii</name>
    <dbReference type="NCBI Taxonomy" id="40518"/>
    <lineage>
        <taxon>Bacteria</taxon>
        <taxon>Bacillati</taxon>
        <taxon>Bacillota</taxon>
        <taxon>Clostridia</taxon>
        <taxon>Eubacteriales</taxon>
        <taxon>Oscillospiraceae</taxon>
        <taxon>Ruminococcus</taxon>
    </lineage>
</organism>
<dbReference type="GO" id="GO:0004176">
    <property type="term" value="F:ATP-dependent peptidase activity"/>
    <property type="evidence" value="ECO:0007669"/>
    <property type="project" value="InterPro"/>
</dbReference>
<dbReference type="PANTHER" id="PTHR23076:SF113">
    <property type="entry name" value="ATP-DEPENDENT ZINC METALLOPROTEASE FTSH 1, CHLOROPLASTIC-RELATED"/>
    <property type="match status" value="1"/>
</dbReference>
<dbReference type="GO" id="GO:0004222">
    <property type="term" value="F:metalloendopeptidase activity"/>
    <property type="evidence" value="ECO:0007669"/>
    <property type="project" value="InterPro"/>
</dbReference>
<feature type="transmembrane region" description="Helical" evidence="15">
    <location>
        <begin position="12"/>
        <end position="30"/>
    </location>
</feature>
<dbReference type="InterPro" id="IPR003959">
    <property type="entry name" value="ATPase_AAA_core"/>
</dbReference>
<protein>
    <recommendedName>
        <fullName evidence="15">ATP-dependent zinc metalloprotease FtsH</fullName>
        <ecNumber evidence="15">3.4.24.-</ecNumber>
    </recommendedName>
</protein>
<dbReference type="GO" id="GO:0005524">
    <property type="term" value="F:ATP binding"/>
    <property type="evidence" value="ECO:0007669"/>
    <property type="project" value="UniProtKB-UniRule"/>
</dbReference>
<keyword evidence="6 15" id="KW-0479">Metal-binding</keyword>